<organism evidence="2 3">
    <name type="scientific">Candidatus Nealsonbacteria bacterium RIFCSPHIGHO2_01_FULL_43_31</name>
    <dbReference type="NCBI Taxonomy" id="1801665"/>
    <lineage>
        <taxon>Bacteria</taxon>
        <taxon>Candidatus Nealsoniibacteriota</taxon>
    </lineage>
</organism>
<gene>
    <name evidence="2" type="ORF">A2654_01480</name>
</gene>
<dbReference type="AlphaFoldDB" id="A0A1G2E4A7"/>
<protein>
    <submittedName>
        <fullName evidence="2">Uncharacterized protein</fullName>
    </submittedName>
</protein>
<evidence type="ECO:0000313" key="3">
    <source>
        <dbReference type="Proteomes" id="UP000178721"/>
    </source>
</evidence>
<evidence type="ECO:0000256" key="1">
    <source>
        <dbReference type="SAM" id="Phobius"/>
    </source>
</evidence>
<keyword evidence="1" id="KW-1133">Transmembrane helix</keyword>
<feature type="transmembrane region" description="Helical" evidence="1">
    <location>
        <begin position="46"/>
        <end position="68"/>
    </location>
</feature>
<keyword evidence="1" id="KW-0812">Transmembrane</keyword>
<reference evidence="2 3" key="1">
    <citation type="journal article" date="2016" name="Nat. Commun.">
        <title>Thousands of microbial genomes shed light on interconnected biogeochemical processes in an aquifer system.</title>
        <authorList>
            <person name="Anantharaman K."/>
            <person name="Brown C.T."/>
            <person name="Hug L.A."/>
            <person name="Sharon I."/>
            <person name="Castelle C.J."/>
            <person name="Probst A.J."/>
            <person name="Thomas B.C."/>
            <person name="Singh A."/>
            <person name="Wilkins M.J."/>
            <person name="Karaoz U."/>
            <person name="Brodie E.L."/>
            <person name="Williams K.H."/>
            <person name="Hubbard S.S."/>
            <person name="Banfield J.F."/>
        </authorList>
    </citation>
    <scope>NUCLEOTIDE SEQUENCE [LARGE SCALE GENOMIC DNA]</scope>
</reference>
<sequence>MVDILIIIGVVAGNLFLGYYAEAVACRQALAERLTWDEGNKVYGRVLLLVGPLLLFLVLVGFAAWRYALRPVWWWPKVSAKYDWRGDYITNL</sequence>
<feature type="transmembrane region" description="Helical" evidence="1">
    <location>
        <begin position="6"/>
        <end position="25"/>
    </location>
</feature>
<proteinExistence type="predicted"/>
<name>A0A1G2E4A7_9BACT</name>
<keyword evidence="1" id="KW-0472">Membrane</keyword>
<dbReference type="EMBL" id="MHMA01000009">
    <property type="protein sequence ID" value="OGZ20482.1"/>
    <property type="molecule type" value="Genomic_DNA"/>
</dbReference>
<accession>A0A1G2E4A7</accession>
<evidence type="ECO:0000313" key="2">
    <source>
        <dbReference type="EMBL" id="OGZ20482.1"/>
    </source>
</evidence>
<dbReference type="Proteomes" id="UP000178721">
    <property type="component" value="Unassembled WGS sequence"/>
</dbReference>
<comment type="caution">
    <text evidence="2">The sequence shown here is derived from an EMBL/GenBank/DDBJ whole genome shotgun (WGS) entry which is preliminary data.</text>
</comment>